<name>A0A6A4GX65_9AGAR</name>
<keyword evidence="3" id="KW-1185">Reference proteome</keyword>
<dbReference type="AlphaFoldDB" id="A0A6A4GX65"/>
<feature type="region of interest" description="Disordered" evidence="1">
    <location>
        <begin position="138"/>
        <end position="198"/>
    </location>
</feature>
<reference evidence="2" key="1">
    <citation type="journal article" date="2019" name="Environ. Microbiol.">
        <title>Fungal ecological strategies reflected in gene transcription - a case study of two litter decomposers.</title>
        <authorList>
            <person name="Barbi F."/>
            <person name="Kohler A."/>
            <person name="Barry K."/>
            <person name="Baskaran P."/>
            <person name="Daum C."/>
            <person name="Fauchery L."/>
            <person name="Ihrmark K."/>
            <person name="Kuo A."/>
            <person name="LaButti K."/>
            <person name="Lipzen A."/>
            <person name="Morin E."/>
            <person name="Grigoriev I.V."/>
            <person name="Henrissat B."/>
            <person name="Lindahl B."/>
            <person name="Martin F."/>
        </authorList>
    </citation>
    <scope>NUCLEOTIDE SEQUENCE</scope>
    <source>
        <strain evidence="2">JB14</strain>
    </source>
</reference>
<accession>A0A6A4GX65</accession>
<dbReference type="Proteomes" id="UP000799118">
    <property type="component" value="Unassembled WGS sequence"/>
</dbReference>
<proteinExistence type="predicted"/>
<dbReference type="EMBL" id="ML769672">
    <property type="protein sequence ID" value="KAE9390036.1"/>
    <property type="molecule type" value="Genomic_DNA"/>
</dbReference>
<evidence type="ECO:0000313" key="3">
    <source>
        <dbReference type="Proteomes" id="UP000799118"/>
    </source>
</evidence>
<sequence length="198" mass="21859">MSISLHTLIESVSWKHVYTPKAGIISSTPPNPSTILFSDHGPLPVTIKCKIALATLTSGSRPMDPLFIPRISIIPKQESSQVPILNMKAHPNPRKVPQLEEGMKAYAIKQSQIQRGLREKFLKAWSVSLNQEECFKAEEEANDRATREELGLDGRDDDDEEDLEGDETGNDGGDVEAPDKVEEDGEEQAEEADSFGFA</sequence>
<protein>
    <submittedName>
        <fullName evidence="2">Uncharacterized protein</fullName>
    </submittedName>
</protein>
<feature type="compositionally biased region" description="Acidic residues" evidence="1">
    <location>
        <begin position="155"/>
        <end position="198"/>
    </location>
</feature>
<organism evidence="2 3">
    <name type="scientific">Gymnopus androsaceus JB14</name>
    <dbReference type="NCBI Taxonomy" id="1447944"/>
    <lineage>
        <taxon>Eukaryota</taxon>
        <taxon>Fungi</taxon>
        <taxon>Dikarya</taxon>
        <taxon>Basidiomycota</taxon>
        <taxon>Agaricomycotina</taxon>
        <taxon>Agaricomycetes</taxon>
        <taxon>Agaricomycetidae</taxon>
        <taxon>Agaricales</taxon>
        <taxon>Marasmiineae</taxon>
        <taxon>Omphalotaceae</taxon>
        <taxon>Gymnopus</taxon>
    </lineage>
</organism>
<evidence type="ECO:0000256" key="1">
    <source>
        <dbReference type="SAM" id="MobiDB-lite"/>
    </source>
</evidence>
<gene>
    <name evidence="2" type="ORF">BT96DRAFT_946426</name>
</gene>
<evidence type="ECO:0000313" key="2">
    <source>
        <dbReference type="EMBL" id="KAE9390036.1"/>
    </source>
</evidence>
<feature type="compositionally biased region" description="Basic and acidic residues" evidence="1">
    <location>
        <begin position="138"/>
        <end position="154"/>
    </location>
</feature>